<evidence type="ECO:0008006" key="11">
    <source>
        <dbReference type="Google" id="ProtNLM"/>
    </source>
</evidence>
<sequence length="386" mass="42418">MSQYLAYTGLLSTATLCVFVGSYGAMHTPMKTRELRKAAGIDPNRDEEEGQSQSLSSQNAYIFPILGSAVLFSLYLAFKYFDKEKINMLLSFYFAVAGAFAIPIVIEHLLKVARGGKATNVDALLLRIRIPYPSKKKDLAPPITDASKPPMPRKNELTVDLLGFLIMGAYLYTRFWPLTNLVAISFAIQGIMLITLDSFKTGFILLAGLFFYDIFWVFGSSRLVGGGPSVMVSVATNFDGPIKILCPKNLLEIYKAWSWSGTLPKLAFALLGLGDIVIPGIFVALALRFDQMHASNKNPSLNFTRFFLDFPKPYFQACLGAYFGGLVTTMAVMHIFGAAQPALLYLSPACALSVVAVALQRGELSELWNWVDHTIEPSPTDKSKAA</sequence>
<protein>
    <recommendedName>
        <fullName evidence="11">Minor histocompatibility antigen H13</fullName>
    </recommendedName>
</protein>
<dbReference type="GO" id="GO:0033619">
    <property type="term" value="P:membrane protein proteolysis"/>
    <property type="evidence" value="ECO:0007669"/>
    <property type="project" value="TreeGrafter"/>
</dbReference>
<dbReference type="InterPro" id="IPR007369">
    <property type="entry name" value="Peptidase_A22B_SPP"/>
</dbReference>
<feature type="transmembrane region" description="Helical" evidence="8">
    <location>
        <begin position="90"/>
        <end position="110"/>
    </location>
</feature>
<keyword evidence="5" id="KW-0256">Endoplasmic reticulum</keyword>
<gene>
    <name evidence="9" type="ORF">MOBT1_001537</name>
</gene>
<dbReference type="PANTHER" id="PTHR12174:SF23">
    <property type="entry name" value="MINOR HISTOCOMPATIBILITY ANTIGEN H13"/>
    <property type="match status" value="1"/>
</dbReference>
<name>A0AAF0E0C7_9BASI</name>
<feature type="transmembrane region" description="Helical" evidence="8">
    <location>
        <begin position="178"/>
        <end position="196"/>
    </location>
</feature>
<evidence type="ECO:0000256" key="8">
    <source>
        <dbReference type="SAM" id="Phobius"/>
    </source>
</evidence>
<organism evidence="9 10">
    <name type="scientific">Malassezia obtusa</name>
    <dbReference type="NCBI Taxonomy" id="76774"/>
    <lineage>
        <taxon>Eukaryota</taxon>
        <taxon>Fungi</taxon>
        <taxon>Dikarya</taxon>
        <taxon>Basidiomycota</taxon>
        <taxon>Ustilaginomycotina</taxon>
        <taxon>Malasseziomycetes</taxon>
        <taxon>Malasseziales</taxon>
        <taxon>Malasseziaceae</taxon>
        <taxon>Malassezia</taxon>
    </lineage>
</organism>
<evidence type="ECO:0000313" key="10">
    <source>
        <dbReference type="Proteomes" id="UP001214603"/>
    </source>
</evidence>
<feature type="transmembrane region" description="Helical" evidence="8">
    <location>
        <begin position="314"/>
        <end position="336"/>
    </location>
</feature>
<dbReference type="PANTHER" id="PTHR12174">
    <property type="entry name" value="SIGNAL PEPTIDE PEPTIDASE"/>
    <property type="match status" value="1"/>
</dbReference>
<proteinExistence type="inferred from homology"/>
<dbReference type="Proteomes" id="UP001214603">
    <property type="component" value="Chromosome 2"/>
</dbReference>
<keyword evidence="7 8" id="KW-0472">Membrane</keyword>
<dbReference type="GO" id="GO:0006465">
    <property type="term" value="P:signal peptide processing"/>
    <property type="evidence" value="ECO:0007669"/>
    <property type="project" value="TreeGrafter"/>
</dbReference>
<evidence type="ECO:0000256" key="6">
    <source>
        <dbReference type="ARBA" id="ARBA00022989"/>
    </source>
</evidence>
<evidence type="ECO:0000256" key="2">
    <source>
        <dbReference type="ARBA" id="ARBA00006859"/>
    </source>
</evidence>
<feature type="transmembrane region" description="Helical" evidence="8">
    <location>
        <begin position="60"/>
        <end position="78"/>
    </location>
</feature>
<dbReference type="GO" id="GO:0098554">
    <property type="term" value="C:cytoplasmic side of endoplasmic reticulum membrane"/>
    <property type="evidence" value="ECO:0007669"/>
    <property type="project" value="TreeGrafter"/>
</dbReference>
<dbReference type="Pfam" id="PF04258">
    <property type="entry name" value="Peptidase_A22B"/>
    <property type="match status" value="1"/>
</dbReference>
<reference evidence="9" key="1">
    <citation type="submission" date="2023-03" db="EMBL/GenBank/DDBJ databases">
        <title>Mating type loci evolution in Malassezia.</title>
        <authorList>
            <person name="Coelho M.A."/>
        </authorList>
    </citation>
    <scope>NUCLEOTIDE SEQUENCE</scope>
    <source>
        <strain evidence="9">CBS 7876</strain>
    </source>
</reference>
<evidence type="ECO:0000256" key="7">
    <source>
        <dbReference type="ARBA" id="ARBA00023136"/>
    </source>
</evidence>
<evidence type="ECO:0000256" key="1">
    <source>
        <dbReference type="ARBA" id="ARBA00004477"/>
    </source>
</evidence>
<evidence type="ECO:0000256" key="3">
    <source>
        <dbReference type="ARBA" id="ARBA00022692"/>
    </source>
</evidence>
<keyword evidence="10" id="KW-1185">Reference proteome</keyword>
<dbReference type="EMBL" id="CP119935">
    <property type="protein sequence ID" value="WFD02850.1"/>
    <property type="molecule type" value="Genomic_DNA"/>
</dbReference>
<dbReference type="AlphaFoldDB" id="A0AAF0E0C7"/>
<dbReference type="SMART" id="SM00730">
    <property type="entry name" value="PSN"/>
    <property type="match status" value="1"/>
</dbReference>
<keyword evidence="6 8" id="KW-1133">Transmembrane helix</keyword>
<dbReference type="InterPro" id="IPR006639">
    <property type="entry name" value="Preselin/SPP"/>
</dbReference>
<evidence type="ECO:0000256" key="5">
    <source>
        <dbReference type="ARBA" id="ARBA00022824"/>
    </source>
</evidence>
<evidence type="ECO:0000313" key="9">
    <source>
        <dbReference type="EMBL" id="WFD02850.1"/>
    </source>
</evidence>
<feature type="transmembrane region" description="Helical" evidence="8">
    <location>
        <begin position="266"/>
        <end position="287"/>
    </location>
</feature>
<comment type="subcellular location">
    <subcellularLocation>
        <location evidence="1">Endoplasmic reticulum membrane</location>
        <topology evidence="1">Multi-pass membrane protein</topology>
    </subcellularLocation>
</comment>
<feature type="transmembrane region" description="Helical" evidence="8">
    <location>
        <begin position="6"/>
        <end position="26"/>
    </location>
</feature>
<dbReference type="GO" id="GO:0042500">
    <property type="term" value="F:aspartic endopeptidase activity, intramembrane cleaving"/>
    <property type="evidence" value="ECO:0007669"/>
    <property type="project" value="InterPro"/>
</dbReference>
<keyword evidence="3 8" id="KW-0812">Transmembrane</keyword>
<accession>A0AAF0E0C7</accession>
<comment type="similarity">
    <text evidence="2">Belongs to the peptidase A22B family.</text>
</comment>
<evidence type="ECO:0000256" key="4">
    <source>
        <dbReference type="ARBA" id="ARBA00022801"/>
    </source>
</evidence>
<dbReference type="GO" id="GO:0098553">
    <property type="term" value="C:lumenal side of endoplasmic reticulum membrane"/>
    <property type="evidence" value="ECO:0007669"/>
    <property type="project" value="TreeGrafter"/>
</dbReference>
<keyword evidence="4" id="KW-0378">Hydrolase</keyword>
<feature type="transmembrane region" description="Helical" evidence="8">
    <location>
        <begin position="203"/>
        <end position="224"/>
    </location>
</feature>